<gene>
    <name evidence="7" type="ORF">FHX68_2134</name>
</gene>
<dbReference type="RefSeq" id="WP_141381525.1">
    <property type="nucleotide sequence ID" value="NZ_BJNA01000086.1"/>
</dbReference>
<dbReference type="Pfam" id="PF02796">
    <property type="entry name" value="HTH_7"/>
    <property type="match status" value="1"/>
</dbReference>
<reference evidence="7 8" key="1">
    <citation type="submission" date="2019-06" db="EMBL/GenBank/DDBJ databases">
        <title>Sequencing the genomes of 1000 actinobacteria strains.</title>
        <authorList>
            <person name="Klenk H.-P."/>
        </authorList>
    </citation>
    <scope>NUCLEOTIDE SEQUENCE [LARGE SCALE GENOMIC DNA]</scope>
    <source>
        <strain evidence="7 8">DSM 20427</strain>
    </source>
</reference>
<dbReference type="GO" id="GO:0003677">
    <property type="term" value="F:DNA binding"/>
    <property type="evidence" value="ECO:0007669"/>
    <property type="project" value="UniProtKB-KW"/>
</dbReference>
<dbReference type="GO" id="GO:0015074">
    <property type="term" value="P:DNA integration"/>
    <property type="evidence" value="ECO:0007669"/>
    <property type="project" value="UniProtKB-KW"/>
</dbReference>
<evidence type="ECO:0000256" key="1">
    <source>
        <dbReference type="ARBA" id="ARBA00009913"/>
    </source>
</evidence>
<dbReference type="Gene3D" id="3.40.50.1390">
    <property type="entry name" value="Resolvase, N-terminal catalytic domain"/>
    <property type="match status" value="1"/>
</dbReference>
<dbReference type="InterPro" id="IPR006120">
    <property type="entry name" value="Resolvase_HTH_dom"/>
</dbReference>
<dbReference type="AlphaFoldDB" id="A0A4Y3UN19"/>
<sequence length="195" mass="21168">MSNVVGYARVSRHDQNPAAQEAELRAAGAGRVFVDHGESSRVKDRPQWLACLDYLRPGDTLMVRRLDRLAGSEKMAIETITDLHERGVNIKSLTEPDIDTTTPMGRALFGIVAVFAQLRVDTIRENTVRGLAHERAEGRVGGRPSVMTPERTAAAARMREQGDSIMQIATVLGVGKSSVARALAKHDESQPVAAS</sequence>
<dbReference type="InterPro" id="IPR050639">
    <property type="entry name" value="SSR_resolvase"/>
</dbReference>
<dbReference type="CDD" id="cd03768">
    <property type="entry name" value="SR_ResInv"/>
    <property type="match status" value="1"/>
</dbReference>
<protein>
    <submittedName>
        <fullName evidence="7">DNA invertase Pin-like site-specific DNA recombinase</fullName>
    </submittedName>
</protein>
<organism evidence="7 8">
    <name type="scientific">Microbacterium lacticum</name>
    <dbReference type="NCBI Taxonomy" id="33885"/>
    <lineage>
        <taxon>Bacteria</taxon>
        <taxon>Bacillati</taxon>
        <taxon>Actinomycetota</taxon>
        <taxon>Actinomycetes</taxon>
        <taxon>Micrococcales</taxon>
        <taxon>Microbacteriaceae</taxon>
        <taxon>Microbacterium</taxon>
    </lineage>
</organism>
<dbReference type="PANTHER" id="PTHR30461">
    <property type="entry name" value="DNA-INVERTASE FROM LAMBDOID PROPHAGE"/>
    <property type="match status" value="1"/>
</dbReference>
<feature type="active site" description="O-(5'-phospho-DNA)-serine intermediate" evidence="5">
    <location>
        <position position="11"/>
    </location>
</feature>
<evidence type="ECO:0000256" key="3">
    <source>
        <dbReference type="ARBA" id="ARBA00023125"/>
    </source>
</evidence>
<evidence type="ECO:0000313" key="8">
    <source>
        <dbReference type="Proteomes" id="UP000319804"/>
    </source>
</evidence>
<feature type="domain" description="Resolvase/invertase-type recombinase catalytic" evidence="6">
    <location>
        <begin position="3"/>
        <end position="138"/>
    </location>
</feature>
<dbReference type="SUPFAM" id="SSF53041">
    <property type="entry name" value="Resolvase-like"/>
    <property type="match status" value="1"/>
</dbReference>
<keyword evidence="3" id="KW-0238">DNA-binding</keyword>
<dbReference type="InterPro" id="IPR036162">
    <property type="entry name" value="Resolvase-like_N_sf"/>
</dbReference>
<dbReference type="InterPro" id="IPR006119">
    <property type="entry name" value="Resolv_N"/>
</dbReference>
<evidence type="ECO:0000256" key="4">
    <source>
        <dbReference type="ARBA" id="ARBA00023172"/>
    </source>
</evidence>
<proteinExistence type="inferred from homology"/>
<evidence type="ECO:0000313" key="7">
    <source>
        <dbReference type="EMBL" id="TQM98106.1"/>
    </source>
</evidence>
<dbReference type="PROSITE" id="PS00398">
    <property type="entry name" value="RECOMBINASES_2"/>
    <property type="match status" value="1"/>
</dbReference>
<keyword evidence="2" id="KW-0229">DNA integration</keyword>
<dbReference type="SUPFAM" id="SSF46689">
    <property type="entry name" value="Homeodomain-like"/>
    <property type="match status" value="1"/>
</dbReference>
<dbReference type="CDD" id="cd00569">
    <property type="entry name" value="HTH_Hin_like"/>
    <property type="match status" value="1"/>
</dbReference>
<dbReference type="Pfam" id="PF00239">
    <property type="entry name" value="Resolvase"/>
    <property type="match status" value="1"/>
</dbReference>
<name>A0A4Y3UN19_9MICO</name>
<dbReference type="OrthoDB" id="128993at2"/>
<evidence type="ECO:0000259" key="6">
    <source>
        <dbReference type="PROSITE" id="PS51736"/>
    </source>
</evidence>
<dbReference type="Gene3D" id="1.10.10.60">
    <property type="entry name" value="Homeodomain-like"/>
    <property type="match status" value="1"/>
</dbReference>
<accession>A0A4Y3UN19</accession>
<dbReference type="SMART" id="SM00857">
    <property type="entry name" value="Resolvase"/>
    <property type="match status" value="1"/>
</dbReference>
<dbReference type="InterPro" id="IPR009057">
    <property type="entry name" value="Homeodomain-like_sf"/>
</dbReference>
<evidence type="ECO:0000256" key="5">
    <source>
        <dbReference type="PIRSR" id="PIRSR606118-50"/>
    </source>
</evidence>
<dbReference type="GO" id="GO:0000150">
    <property type="term" value="F:DNA strand exchange activity"/>
    <property type="evidence" value="ECO:0007669"/>
    <property type="project" value="InterPro"/>
</dbReference>
<comment type="similarity">
    <text evidence="1">Belongs to the site-specific recombinase resolvase family.</text>
</comment>
<dbReference type="PROSITE" id="PS51736">
    <property type="entry name" value="RECOMBINASES_3"/>
    <property type="match status" value="1"/>
</dbReference>
<keyword evidence="8" id="KW-1185">Reference proteome</keyword>
<comment type="caution">
    <text evidence="7">The sequence shown here is derived from an EMBL/GenBank/DDBJ whole genome shotgun (WGS) entry which is preliminary data.</text>
</comment>
<dbReference type="InterPro" id="IPR006118">
    <property type="entry name" value="Recombinase_CS"/>
</dbReference>
<dbReference type="PANTHER" id="PTHR30461:SF2">
    <property type="entry name" value="SERINE RECOMBINASE PINE-RELATED"/>
    <property type="match status" value="1"/>
</dbReference>
<keyword evidence="4" id="KW-0233">DNA recombination</keyword>
<evidence type="ECO:0000256" key="2">
    <source>
        <dbReference type="ARBA" id="ARBA00022908"/>
    </source>
</evidence>
<dbReference type="Proteomes" id="UP000319804">
    <property type="component" value="Unassembled WGS sequence"/>
</dbReference>
<dbReference type="EMBL" id="VFPS01000003">
    <property type="protein sequence ID" value="TQM98106.1"/>
    <property type="molecule type" value="Genomic_DNA"/>
</dbReference>